<protein>
    <submittedName>
        <fullName evidence="1">Uncharacterized protein</fullName>
    </submittedName>
</protein>
<gene>
    <name evidence="1" type="ORF">DPMN_135092</name>
</gene>
<dbReference type="PANTHER" id="PTHR10656">
    <property type="entry name" value="CELL FATE DETERMINING PROTEIN MAB21-RELATED"/>
    <property type="match status" value="1"/>
</dbReference>
<proteinExistence type="predicted"/>
<dbReference type="PANTHER" id="PTHR10656:SF69">
    <property type="entry name" value="MAB-21-LIKE HHH_H2TH-LIKE DOMAIN-CONTAINING PROTEIN"/>
    <property type="match status" value="1"/>
</dbReference>
<reference evidence="1" key="2">
    <citation type="submission" date="2020-11" db="EMBL/GenBank/DDBJ databases">
        <authorList>
            <person name="McCartney M.A."/>
            <person name="Auch B."/>
            <person name="Kono T."/>
            <person name="Mallez S."/>
            <person name="Becker A."/>
            <person name="Gohl D.M."/>
            <person name="Silverstein K.A.T."/>
            <person name="Koren S."/>
            <person name="Bechman K.B."/>
            <person name="Herman A."/>
            <person name="Abrahante J.E."/>
            <person name="Garbe J."/>
        </authorList>
    </citation>
    <scope>NUCLEOTIDE SEQUENCE</scope>
    <source>
        <strain evidence="1">Duluth1</strain>
        <tissue evidence="1">Whole animal</tissue>
    </source>
</reference>
<dbReference type="AlphaFoldDB" id="A0A9D4JBA8"/>
<dbReference type="Gene3D" id="1.10.1410.40">
    <property type="match status" value="1"/>
</dbReference>
<keyword evidence="2" id="KW-1185">Reference proteome</keyword>
<name>A0A9D4JBA8_DREPO</name>
<evidence type="ECO:0000313" key="2">
    <source>
        <dbReference type="Proteomes" id="UP000828390"/>
    </source>
</evidence>
<evidence type="ECO:0000313" key="1">
    <source>
        <dbReference type="EMBL" id="KAH3806766.1"/>
    </source>
</evidence>
<sequence>MQTWANRTRQWPPPEVVEKVVAMGAFVSPIGYKWSAYNHMEWRICFKTAETELGNNLKDTQVKIYVILKMIVNDILKPQTKEITSYVLKNIVLWLSENHP</sequence>
<dbReference type="Proteomes" id="UP000828390">
    <property type="component" value="Unassembled WGS sequence"/>
</dbReference>
<reference evidence="1" key="1">
    <citation type="journal article" date="2019" name="bioRxiv">
        <title>The Genome of the Zebra Mussel, Dreissena polymorpha: A Resource for Invasive Species Research.</title>
        <authorList>
            <person name="McCartney M.A."/>
            <person name="Auch B."/>
            <person name="Kono T."/>
            <person name="Mallez S."/>
            <person name="Zhang Y."/>
            <person name="Obille A."/>
            <person name="Becker A."/>
            <person name="Abrahante J.E."/>
            <person name="Garbe J."/>
            <person name="Badalamenti J.P."/>
            <person name="Herman A."/>
            <person name="Mangelson H."/>
            <person name="Liachko I."/>
            <person name="Sullivan S."/>
            <person name="Sone E.D."/>
            <person name="Koren S."/>
            <person name="Silverstein K.A.T."/>
            <person name="Beckman K.B."/>
            <person name="Gohl D.M."/>
        </authorList>
    </citation>
    <scope>NUCLEOTIDE SEQUENCE</scope>
    <source>
        <strain evidence="1">Duluth1</strain>
        <tissue evidence="1">Whole animal</tissue>
    </source>
</reference>
<organism evidence="1 2">
    <name type="scientific">Dreissena polymorpha</name>
    <name type="common">Zebra mussel</name>
    <name type="synonym">Mytilus polymorpha</name>
    <dbReference type="NCBI Taxonomy" id="45954"/>
    <lineage>
        <taxon>Eukaryota</taxon>
        <taxon>Metazoa</taxon>
        <taxon>Spiralia</taxon>
        <taxon>Lophotrochozoa</taxon>
        <taxon>Mollusca</taxon>
        <taxon>Bivalvia</taxon>
        <taxon>Autobranchia</taxon>
        <taxon>Heteroconchia</taxon>
        <taxon>Euheterodonta</taxon>
        <taxon>Imparidentia</taxon>
        <taxon>Neoheterodontei</taxon>
        <taxon>Myida</taxon>
        <taxon>Dreissenoidea</taxon>
        <taxon>Dreissenidae</taxon>
        <taxon>Dreissena</taxon>
    </lineage>
</organism>
<accession>A0A9D4JBA8</accession>
<comment type="caution">
    <text evidence="1">The sequence shown here is derived from an EMBL/GenBank/DDBJ whole genome shotgun (WGS) entry which is preliminary data.</text>
</comment>
<dbReference type="EMBL" id="JAIWYP010000006">
    <property type="protein sequence ID" value="KAH3806766.1"/>
    <property type="molecule type" value="Genomic_DNA"/>
</dbReference>